<dbReference type="SUPFAM" id="SSF53474">
    <property type="entry name" value="alpha/beta-Hydrolases"/>
    <property type="match status" value="1"/>
</dbReference>
<dbReference type="Proteomes" id="UP000638648">
    <property type="component" value="Unassembled WGS sequence"/>
</dbReference>
<proteinExistence type="predicted"/>
<dbReference type="RefSeq" id="WP_192748859.1">
    <property type="nucleotide sequence ID" value="NZ_BAABJL010000209.1"/>
</dbReference>
<gene>
    <name evidence="2" type="ORF">HEB94_001129</name>
</gene>
<name>A0A927MP46_9ACTN</name>
<evidence type="ECO:0000259" key="1">
    <source>
        <dbReference type="Pfam" id="PF00561"/>
    </source>
</evidence>
<protein>
    <submittedName>
        <fullName evidence="2">Pimeloyl-ACP methyl ester carboxylesterase</fullName>
    </submittedName>
</protein>
<dbReference type="Pfam" id="PF00561">
    <property type="entry name" value="Abhydrolase_1"/>
    <property type="match status" value="1"/>
</dbReference>
<reference evidence="2" key="1">
    <citation type="submission" date="2020-10" db="EMBL/GenBank/DDBJ databases">
        <title>Sequencing the genomes of 1000 actinobacteria strains.</title>
        <authorList>
            <person name="Klenk H.-P."/>
        </authorList>
    </citation>
    <scope>NUCLEOTIDE SEQUENCE</scope>
    <source>
        <strain evidence="2">DSM 45354</strain>
    </source>
</reference>
<dbReference type="InterPro" id="IPR000073">
    <property type="entry name" value="AB_hydrolase_1"/>
</dbReference>
<dbReference type="PANTHER" id="PTHR43433:SF3">
    <property type="entry name" value="NON-HEME CHLOROPEROXIDASE"/>
    <property type="match status" value="1"/>
</dbReference>
<dbReference type="EMBL" id="JADBEM010000001">
    <property type="protein sequence ID" value="MBE1604281.1"/>
    <property type="molecule type" value="Genomic_DNA"/>
</dbReference>
<sequence>MPFITAADGTLLAYEDYGSGPTVVFIAGWALSADMWEHQVPWFVSAGHRCVLLDRRGHARSQRPSTGYDLDTLSDDIAALLDQLDLRDVTLVGHSFGGVEVAHHLSRHGSGRVARAVFLAACLPSMRRSEANPDGLPQEVIDATMAALRADRQKWLHDGSQAFFATHLGNDVSPALIDDAIRQCLNVAPMAALAVQETNLAAAHEVELAELDLPVLVLHGAADASALVQITGRRTAAIVPGAVYREYPTAGHGLYITHAETINADIAEFIKA</sequence>
<comment type="caution">
    <text evidence="2">The sequence shown here is derived from an EMBL/GenBank/DDBJ whole genome shotgun (WGS) entry which is preliminary data.</text>
</comment>
<dbReference type="PANTHER" id="PTHR43433">
    <property type="entry name" value="HYDROLASE, ALPHA/BETA FOLD FAMILY PROTEIN"/>
    <property type="match status" value="1"/>
</dbReference>
<evidence type="ECO:0000313" key="3">
    <source>
        <dbReference type="Proteomes" id="UP000638648"/>
    </source>
</evidence>
<dbReference type="InterPro" id="IPR029058">
    <property type="entry name" value="AB_hydrolase_fold"/>
</dbReference>
<accession>A0A927MP46</accession>
<dbReference type="Gene3D" id="3.40.50.1820">
    <property type="entry name" value="alpha/beta hydrolase"/>
    <property type="match status" value="1"/>
</dbReference>
<feature type="domain" description="AB hydrolase-1" evidence="1">
    <location>
        <begin position="21"/>
        <end position="259"/>
    </location>
</feature>
<dbReference type="GO" id="GO:0003824">
    <property type="term" value="F:catalytic activity"/>
    <property type="evidence" value="ECO:0007669"/>
    <property type="project" value="UniProtKB-ARBA"/>
</dbReference>
<dbReference type="AlphaFoldDB" id="A0A927MP46"/>
<keyword evidence="3" id="KW-1185">Reference proteome</keyword>
<organism evidence="2 3">
    <name type="scientific">Actinopolymorpha pittospori</name>
    <dbReference type="NCBI Taxonomy" id="648752"/>
    <lineage>
        <taxon>Bacteria</taxon>
        <taxon>Bacillati</taxon>
        <taxon>Actinomycetota</taxon>
        <taxon>Actinomycetes</taxon>
        <taxon>Propionibacteriales</taxon>
        <taxon>Actinopolymorphaceae</taxon>
        <taxon>Actinopolymorpha</taxon>
    </lineage>
</organism>
<evidence type="ECO:0000313" key="2">
    <source>
        <dbReference type="EMBL" id="MBE1604281.1"/>
    </source>
</evidence>
<dbReference type="InterPro" id="IPR050471">
    <property type="entry name" value="AB_hydrolase"/>
</dbReference>